<reference evidence="9 10" key="1">
    <citation type="submission" date="2018-08" db="EMBL/GenBank/DDBJ databases">
        <title>A genome reference for cultivated species of the human gut microbiota.</title>
        <authorList>
            <person name="Zou Y."/>
            <person name="Xue W."/>
            <person name="Luo G."/>
        </authorList>
    </citation>
    <scope>NUCLEOTIDE SEQUENCE [LARGE SCALE GENOMIC DNA]</scope>
    <source>
        <strain evidence="8 10">AF39-11</strain>
        <strain evidence="7 9">AM31-10</strain>
    </source>
</reference>
<dbReference type="Gene3D" id="1.10.443.10">
    <property type="entry name" value="Intergrase catalytic core"/>
    <property type="match status" value="1"/>
</dbReference>
<dbReference type="InterPro" id="IPR010998">
    <property type="entry name" value="Integrase_recombinase_N"/>
</dbReference>
<sequence length="395" mass="46440">MTTFSIVIVPTKRLANGKHRIRIAVAHQAQTRYIATPFILDSISQLKKGRVVRHENAAQINLCLQRTINEYILILSSIKHANQLTCTQLIHSIQEEERKKYLTFDVIAKEFLSTLQSESRIKSYKLYKTAISHFNRFLKKEHDIPLEQIRPSHIHQYQNFLEKRELSSTTVRIYLTLIKVILNYAIKMDYIHYKVHPFAACILPSSRIRNLDLTVDELKSLRDVSLKEQNLLIVRDLFMLTYYLGGINLKDLLDYHFEENNLILSYIRHKTYRTKHGENEIVFSIQPEAQQIISKYRTDKGFLKFGPYESYNKVYSLIYRYLTRIAREAGITSSISYYSARKSFAQHGYNIGIQIETIEYCIGHSMKSNRPIGNYIRVMRSHADIAMRRIFDELF</sequence>
<dbReference type="InterPro" id="IPR044068">
    <property type="entry name" value="CB"/>
</dbReference>
<comment type="caution">
    <text evidence="7">The sequence shown here is derived from an EMBL/GenBank/DDBJ whole genome shotgun (WGS) entry which is preliminary data.</text>
</comment>
<keyword evidence="3 5" id="KW-0238">DNA-binding</keyword>
<accession>A0A414FVJ1</accession>
<dbReference type="InterPro" id="IPR013762">
    <property type="entry name" value="Integrase-like_cat_sf"/>
</dbReference>
<name>A0A414FVJ1_9BACT</name>
<dbReference type="PROSITE" id="PS51900">
    <property type="entry name" value="CB"/>
    <property type="match status" value="1"/>
</dbReference>
<dbReference type="GO" id="GO:0003677">
    <property type="term" value="F:DNA binding"/>
    <property type="evidence" value="ECO:0007669"/>
    <property type="project" value="UniProtKB-UniRule"/>
</dbReference>
<evidence type="ECO:0000256" key="2">
    <source>
        <dbReference type="ARBA" id="ARBA00022908"/>
    </source>
</evidence>
<dbReference type="EMBL" id="QSJG01000010">
    <property type="protein sequence ID" value="RHD55161.1"/>
    <property type="molecule type" value="Genomic_DNA"/>
</dbReference>
<keyword evidence="2" id="KW-0229">DNA integration</keyword>
<evidence type="ECO:0000313" key="7">
    <source>
        <dbReference type="EMBL" id="RHD55161.1"/>
    </source>
</evidence>
<evidence type="ECO:0000313" key="8">
    <source>
        <dbReference type="EMBL" id="RHL18624.1"/>
    </source>
</evidence>
<evidence type="ECO:0000256" key="5">
    <source>
        <dbReference type="PROSITE-ProRule" id="PRU01248"/>
    </source>
</evidence>
<evidence type="ECO:0000256" key="4">
    <source>
        <dbReference type="ARBA" id="ARBA00023172"/>
    </source>
</evidence>
<dbReference type="InterPro" id="IPR050090">
    <property type="entry name" value="Tyrosine_recombinase_XerCD"/>
</dbReference>
<dbReference type="Pfam" id="PF13102">
    <property type="entry name" value="Phage_int_SAM_5"/>
    <property type="match status" value="1"/>
</dbReference>
<dbReference type="EMBL" id="QROI01000002">
    <property type="protein sequence ID" value="RHL18624.1"/>
    <property type="molecule type" value="Genomic_DNA"/>
</dbReference>
<keyword evidence="4" id="KW-0233">DNA recombination</keyword>
<comment type="similarity">
    <text evidence="1">Belongs to the 'phage' integrase family.</text>
</comment>
<feature type="domain" description="Core-binding (CB)" evidence="6">
    <location>
        <begin position="102"/>
        <end position="186"/>
    </location>
</feature>
<dbReference type="InterPro" id="IPR025269">
    <property type="entry name" value="SAM-like_dom"/>
</dbReference>
<protein>
    <submittedName>
        <fullName evidence="7">Recombinase</fullName>
    </submittedName>
</protein>
<dbReference type="AlphaFoldDB" id="A0A414FVJ1"/>
<organism evidence="7 9">
    <name type="scientific">Phocaeicola plebeius</name>
    <dbReference type="NCBI Taxonomy" id="310297"/>
    <lineage>
        <taxon>Bacteria</taxon>
        <taxon>Pseudomonadati</taxon>
        <taxon>Bacteroidota</taxon>
        <taxon>Bacteroidia</taxon>
        <taxon>Bacteroidales</taxon>
        <taxon>Bacteroidaceae</taxon>
        <taxon>Phocaeicola</taxon>
    </lineage>
</organism>
<evidence type="ECO:0000256" key="3">
    <source>
        <dbReference type="ARBA" id="ARBA00023125"/>
    </source>
</evidence>
<dbReference type="SUPFAM" id="SSF56349">
    <property type="entry name" value="DNA breaking-rejoining enzymes"/>
    <property type="match status" value="1"/>
</dbReference>
<evidence type="ECO:0000313" key="10">
    <source>
        <dbReference type="Proteomes" id="UP000284916"/>
    </source>
</evidence>
<dbReference type="Gene3D" id="1.10.150.130">
    <property type="match status" value="1"/>
</dbReference>
<dbReference type="GO" id="GO:0015074">
    <property type="term" value="P:DNA integration"/>
    <property type="evidence" value="ECO:0007669"/>
    <property type="project" value="UniProtKB-KW"/>
</dbReference>
<proteinExistence type="inferred from homology"/>
<evidence type="ECO:0000259" key="6">
    <source>
        <dbReference type="PROSITE" id="PS51900"/>
    </source>
</evidence>
<dbReference type="GO" id="GO:0006310">
    <property type="term" value="P:DNA recombination"/>
    <property type="evidence" value="ECO:0007669"/>
    <property type="project" value="UniProtKB-KW"/>
</dbReference>
<dbReference type="Proteomes" id="UP000284361">
    <property type="component" value="Unassembled WGS sequence"/>
</dbReference>
<gene>
    <name evidence="8" type="ORF">DW035_01930</name>
    <name evidence="7" type="ORF">DW789_06705</name>
</gene>
<dbReference type="RefSeq" id="WP_118164445.1">
    <property type="nucleotide sequence ID" value="NZ_CAUGGG010000002.1"/>
</dbReference>
<dbReference type="Proteomes" id="UP000284916">
    <property type="component" value="Unassembled WGS sequence"/>
</dbReference>
<evidence type="ECO:0000313" key="9">
    <source>
        <dbReference type="Proteomes" id="UP000284361"/>
    </source>
</evidence>
<dbReference type="PANTHER" id="PTHR30349">
    <property type="entry name" value="PHAGE INTEGRASE-RELATED"/>
    <property type="match status" value="1"/>
</dbReference>
<dbReference type="InterPro" id="IPR011010">
    <property type="entry name" value="DNA_brk_join_enz"/>
</dbReference>
<evidence type="ECO:0000256" key="1">
    <source>
        <dbReference type="ARBA" id="ARBA00008857"/>
    </source>
</evidence>
<dbReference type="PANTHER" id="PTHR30349:SF41">
    <property type="entry name" value="INTEGRASE_RECOMBINASE PROTEIN MJ0367-RELATED"/>
    <property type="match status" value="1"/>
</dbReference>